<evidence type="ECO:0000256" key="3">
    <source>
        <dbReference type="ARBA" id="ARBA00023315"/>
    </source>
</evidence>
<proteinExistence type="predicted"/>
<keyword evidence="3 6" id="KW-0012">Acyltransferase</keyword>
<dbReference type="GO" id="GO:0006654">
    <property type="term" value="P:phosphatidic acid biosynthetic process"/>
    <property type="evidence" value="ECO:0007669"/>
    <property type="project" value="TreeGrafter"/>
</dbReference>
<dbReference type="InterPro" id="IPR002123">
    <property type="entry name" value="Plipid/glycerol_acylTrfase"/>
</dbReference>
<dbReference type="OrthoDB" id="9803035at2"/>
<dbReference type="Proteomes" id="UP000290204">
    <property type="component" value="Unassembled WGS sequence"/>
</dbReference>
<keyword evidence="4" id="KW-1133">Transmembrane helix</keyword>
<sequence length="259" mass="29767">MKVLLKPLQILYVIYAMIMFVIMMLIVVPVVLVASFFGKIKGGNAVMRIVHWWADAWLFMIGIYHKRIIEQEIREHQSYIFVSNHNSYMDIPQMLKAIRQPLRILGKAEMGKVPVFGIIYNAAVVPVLRGSAENRVKSVKILRSVLNKEISIYIAPEGTFNMTDKPLIDFYDGAFRLAIETQTPIKPLLFLDAVDRMHWRSIFSITPGKLRTVYLEEISPEGYTPFDVPAFKQKVYDAMEAKLKEYKASWIKPPSPKGE</sequence>
<dbReference type="PANTHER" id="PTHR10434:SF11">
    <property type="entry name" value="1-ACYL-SN-GLYCEROL-3-PHOSPHATE ACYLTRANSFERASE"/>
    <property type="match status" value="1"/>
</dbReference>
<evidence type="ECO:0000256" key="2">
    <source>
        <dbReference type="ARBA" id="ARBA00022679"/>
    </source>
</evidence>
<keyword evidence="7" id="KW-1185">Reference proteome</keyword>
<organism evidence="6 7">
    <name type="scientific">Lacibacter luteus</name>
    <dbReference type="NCBI Taxonomy" id="2508719"/>
    <lineage>
        <taxon>Bacteria</taxon>
        <taxon>Pseudomonadati</taxon>
        <taxon>Bacteroidota</taxon>
        <taxon>Chitinophagia</taxon>
        <taxon>Chitinophagales</taxon>
        <taxon>Chitinophagaceae</taxon>
        <taxon>Lacibacter</taxon>
    </lineage>
</organism>
<evidence type="ECO:0000259" key="5">
    <source>
        <dbReference type="SMART" id="SM00563"/>
    </source>
</evidence>
<evidence type="ECO:0000313" key="7">
    <source>
        <dbReference type="Proteomes" id="UP000290204"/>
    </source>
</evidence>
<feature type="domain" description="Phospholipid/glycerol acyltransferase" evidence="5">
    <location>
        <begin position="79"/>
        <end position="193"/>
    </location>
</feature>
<accession>A0A4Q1CPT7</accession>
<dbReference type="SMART" id="SM00563">
    <property type="entry name" value="PlsC"/>
    <property type="match status" value="1"/>
</dbReference>
<keyword evidence="2 6" id="KW-0808">Transferase</keyword>
<dbReference type="AlphaFoldDB" id="A0A4Q1CPT7"/>
<dbReference type="EMBL" id="SDHW01000001">
    <property type="protein sequence ID" value="RXK62679.1"/>
    <property type="molecule type" value="Genomic_DNA"/>
</dbReference>
<gene>
    <name evidence="6" type="ORF">ESA94_06690</name>
</gene>
<evidence type="ECO:0000313" key="6">
    <source>
        <dbReference type="EMBL" id="RXK62679.1"/>
    </source>
</evidence>
<dbReference type="SUPFAM" id="SSF69593">
    <property type="entry name" value="Glycerol-3-phosphate (1)-acyltransferase"/>
    <property type="match status" value="1"/>
</dbReference>
<dbReference type="CDD" id="cd07989">
    <property type="entry name" value="LPLAT_AGPAT-like"/>
    <property type="match status" value="1"/>
</dbReference>
<keyword evidence="4" id="KW-0472">Membrane</keyword>
<name>A0A4Q1CPT7_9BACT</name>
<dbReference type="GO" id="GO:0003841">
    <property type="term" value="F:1-acylglycerol-3-phosphate O-acyltransferase activity"/>
    <property type="evidence" value="ECO:0007669"/>
    <property type="project" value="TreeGrafter"/>
</dbReference>
<dbReference type="Pfam" id="PF01553">
    <property type="entry name" value="Acyltransferase"/>
    <property type="match status" value="1"/>
</dbReference>
<evidence type="ECO:0000256" key="4">
    <source>
        <dbReference type="SAM" id="Phobius"/>
    </source>
</evidence>
<dbReference type="PANTHER" id="PTHR10434">
    <property type="entry name" value="1-ACYL-SN-GLYCEROL-3-PHOSPHATE ACYLTRANSFERASE"/>
    <property type="match status" value="1"/>
</dbReference>
<feature type="transmembrane region" description="Helical" evidence="4">
    <location>
        <begin position="12"/>
        <end position="37"/>
    </location>
</feature>
<keyword evidence="4" id="KW-0812">Transmembrane</keyword>
<comment type="pathway">
    <text evidence="1">Lipid metabolism.</text>
</comment>
<protein>
    <submittedName>
        <fullName evidence="6">1-acyl-sn-glycerol-3-phosphate acyltransferase</fullName>
    </submittedName>
</protein>
<comment type="caution">
    <text evidence="6">The sequence shown here is derived from an EMBL/GenBank/DDBJ whole genome shotgun (WGS) entry which is preliminary data.</text>
</comment>
<evidence type="ECO:0000256" key="1">
    <source>
        <dbReference type="ARBA" id="ARBA00005189"/>
    </source>
</evidence>
<dbReference type="RefSeq" id="WP_129130050.1">
    <property type="nucleotide sequence ID" value="NZ_SDHW01000001.1"/>
</dbReference>
<reference evidence="6 7" key="1">
    <citation type="submission" date="2019-01" db="EMBL/GenBank/DDBJ databases">
        <title>Lacibacter sp. strain TTM-7.</title>
        <authorList>
            <person name="Chen W.-M."/>
        </authorList>
    </citation>
    <scope>NUCLEOTIDE SEQUENCE [LARGE SCALE GENOMIC DNA]</scope>
    <source>
        <strain evidence="6 7">TTM-7</strain>
    </source>
</reference>